<reference evidence="3" key="1">
    <citation type="submission" date="2017-04" db="EMBL/GenBank/DDBJ databases">
        <authorList>
            <person name="Varghese N."/>
            <person name="Submissions S."/>
        </authorList>
    </citation>
    <scope>NUCLEOTIDE SEQUENCE [LARGE SCALE GENOMIC DNA]</scope>
    <source>
        <strain evidence="3">B4P</strain>
    </source>
</reference>
<dbReference type="Proteomes" id="UP000192903">
    <property type="component" value="Unassembled WGS sequence"/>
</dbReference>
<evidence type="ECO:0000256" key="1">
    <source>
        <dbReference type="SAM" id="MobiDB-lite"/>
    </source>
</evidence>
<dbReference type="STRING" id="464029.SAMN02982989_4653"/>
<name>A0A1X7CW98_9HYPH</name>
<feature type="region of interest" description="Disordered" evidence="1">
    <location>
        <begin position="1"/>
        <end position="85"/>
    </location>
</feature>
<dbReference type="AlphaFoldDB" id="A0A1X7CW98"/>
<keyword evidence="3" id="KW-1185">Reference proteome</keyword>
<feature type="compositionally biased region" description="Acidic residues" evidence="1">
    <location>
        <begin position="56"/>
        <end position="69"/>
    </location>
</feature>
<proteinExistence type="predicted"/>
<organism evidence="2 3">
    <name type="scientific">Xaviernesmea oryzae</name>
    <dbReference type="NCBI Taxonomy" id="464029"/>
    <lineage>
        <taxon>Bacteria</taxon>
        <taxon>Pseudomonadati</taxon>
        <taxon>Pseudomonadota</taxon>
        <taxon>Alphaproteobacteria</taxon>
        <taxon>Hyphomicrobiales</taxon>
        <taxon>Rhizobiaceae</taxon>
        <taxon>Rhizobium/Agrobacterium group</taxon>
        <taxon>Xaviernesmea</taxon>
    </lineage>
</organism>
<gene>
    <name evidence="2" type="ORF">SAMN02982989_4653</name>
</gene>
<evidence type="ECO:0000313" key="2">
    <source>
        <dbReference type="EMBL" id="SMF03972.1"/>
    </source>
</evidence>
<dbReference type="EMBL" id="FXAF01000002">
    <property type="protein sequence ID" value="SMF03972.1"/>
    <property type="molecule type" value="Genomic_DNA"/>
</dbReference>
<evidence type="ECO:0000313" key="3">
    <source>
        <dbReference type="Proteomes" id="UP000192903"/>
    </source>
</evidence>
<protein>
    <submittedName>
        <fullName evidence="2">Uncharacterized protein</fullName>
    </submittedName>
</protein>
<accession>A0A1X7CW98</accession>
<feature type="compositionally biased region" description="Basic and acidic residues" evidence="1">
    <location>
        <begin position="1"/>
        <end position="28"/>
    </location>
</feature>
<sequence>MDAERKTTENGESARFEREGRERVEDALHAQTDMTNQEAVKEAARLGGGDTYLVETDLEDRDEREDEDQPDGRPGPLANADNPER</sequence>